<keyword evidence="1" id="KW-0732">Signal</keyword>
<proteinExistence type="predicted"/>
<organism evidence="2 3">
    <name type="scientific">Trinickia fusca</name>
    <dbReference type="NCBI Taxonomy" id="2419777"/>
    <lineage>
        <taxon>Bacteria</taxon>
        <taxon>Pseudomonadati</taxon>
        <taxon>Pseudomonadota</taxon>
        <taxon>Betaproteobacteria</taxon>
        <taxon>Burkholderiales</taxon>
        <taxon>Burkholderiaceae</taxon>
        <taxon>Trinickia</taxon>
    </lineage>
</organism>
<gene>
    <name evidence="2" type="ORF">D7S89_22475</name>
</gene>
<dbReference type="RefSeq" id="WP_121281080.1">
    <property type="nucleotide sequence ID" value="NZ_RBZV01000013.1"/>
</dbReference>
<dbReference type="EMBL" id="RBZV01000013">
    <property type="protein sequence ID" value="RKP44299.1"/>
    <property type="molecule type" value="Genomic_DNA"/>
</dbReference>
<evidence type="ECO:0000313" key="3">
    <source>
        <dbReference type="Proteomes" id="UP000280434"/>
    </source>
</evidence>
<keyword evidence="3" id="KW-1185">Reference proteome</keyword>
<name>A0A494X8E6_9BURK</name>
<accession>A0A494X8E6</accession>
<evidence type="ECO:0000256" key="1">
    <source>
        <dbReference type="SAM" id="SignalP"/>
    </source>
</evidence>
<feature type="signal peptide" evidence="1">
    <location>
        <begin position="1"/>
        <end position="21"/>
    </location>
</feature>
<comment type="caution">
    <text evidence="2">The sequence shown here is derived from an EMBL/GenBank/DDBJ whole genome shotgun (WGS) entry which is preliminary data.</text>
</comment>
<dbReference type="PROSITE" id="PS51257">
    <property type="entry name" value="PROKAR_LIPOPROTEIN"/>
    <property type="match status" value="1"/>
</dbReference>
<sequence length="125" mass="13018">MKLFTSLIIVAALSGCAQLQAMRSDGSPRPDTQAGSTKIADFVIPADALGAHDPHLTEVLAKAGAIAAKQPRPATVVIAALAQDFPYLNQSVRRGIPAGRTGNVHLENVTVGSCQPYSVQVRASD</sequence>
<evidence type="ECO:0000313" key="2">
    <source>
        <dbReference type="EMBL" id="RKP44299.1"/>
    </source>
</evidence>
<protein>
    <submittedName>
        <fullName evidence="2">Uncharacterized protein</fullName>
    </submittedName>
</protein>
<feature type="chain" id="PRO_5019866306" evidence="1">
    <location>
        <begin position="22"/>
        <end position="125"/>
    </location>
</feature>
<dbReference type="OrthoDB" id="8926407at2"/>
<dbReference type="AlphaFoldDB" id="A0A494X8E6"/>
<dbReference type="Proteomes" id="UP000280434">
    <property type="component" value="Unassembled WGS sequence"/>
</dbReference>
<reference evidence="2 3" key="1">
    <citation type="submission" date="2018-10" db="EMBL/GenBank/DDBJ databases">
        <title>Paraburkholderia sp. 7MK8-2, isolated from soil.</title>
        <authorList>
            <person name="Gao Z.-H."/>
            <person name="Qiu L.-H."/>
        </authorList>
    </citation>
    <scope>NUCLEOTIDE SEQUENCE [LARGE SCALE GENOMIC DNA]</scope>
    <source>
        <strain evidence="2 3">7MK8-2</strain>
    </source>
</reference>